<name>A0A267G3R4_9PLAT</name>
<feature type="region of interest" description="Disordered" evidence="1">
    <location>
        <begin position="389"/>
        <end position="462"/>
    </location>
</feature>
<keyword evidence="3" id="KW-1185">Reference proteome</keyword>
<dbReference type="AlphaFoldDB" id="A0A267G3R4"/>
<reference evidence="2 3" key="1">
    <citation type="submission" date="2017-06" db="EMBL/GenBank/DDBJ databases">
        <title>A platform for efficient transgenesis in Macrostomum lignano, a flatworm model organism for stem cell research.</title>
        <authorList>
            <person name="Berezikov E."/>
        </authorList>
    </citation>
    <scope>NUCLEOTIDE SEQUENCE [LARGE SCALE GENOMIC DNA]</scope>
    <source>
        <strain evidence="2">DV1</strain>
        <tissue evidence="2">Whole organism</tissue>
    </source>
</reference>
<feature type="compositionally biased region" description="Low complexity" evidence="1">
    <location>
        <begin position="436"/>
        <end position="457"/>
    </location>
</feature>
<organism evidence="2 3">
    <name type="scientific">Macrostomum lignano</name>
    <dbReference type="NCBI Taxonomy" id="282301"/>
    <lineage>
        <taxon>Eukaryota</taxon>
        <taxon>Metazoa</taxon>
        <taxon>Spiralia</taxon>
        <taxon>Lophotrochozoa</taxon>
        <taxon>Platyhelminthes</taxon>
        <taxon>Rhabditophora</taxon>
        <taxon>Macrostomorpha</taxon>
        <taxon>Macrostomida</taxon>
        <taxon>Macrostomidae</taxon>
        <taxon>Macrostomum</taxon>
    </lineage>
</organism>
<feature type="compositionally biased region" description="Basic residues" evidence="1">
    <location>
        <begin position="1"/>
        <end position="10"/>
    </location>
</feature>
<feature type="compositionally biased region" description="Pro residues" evidence="1">
    <location>
        <begin position="398"/>
        <end position="410"/>
    </location>
</feature>
<dbReference type="Proteomes" id="UP000215902">
    <property type="component" value="Unassembled WGS sequence"/>
</dbReference>
<sequence>MKDSRLRRHPLVALRDRLRGGPAAKRSSEAAAVASATQAASASTATSWLARAPDAPLYYLPPVRAVAGHTRPGPQLLSDQLYETVHPLLFSSASPSLSGIASSGGESLVLGGGANRGGARAAADRSAVFSVANSSVSTRPDSGESAGERRQNCDCDFCQRVAAADFSPDVTAAAAAAAVAATSGSDLNRSETIDWYNVSAEIEAAAASAAARSAAAASATPADPSRDRGAGAGVGDSTRELFGDEVRLTLQSSAAVPSTAATATAPAAASSTPHQRAAAQPQLDAQLPGESAMPPYSRQLLARLLAEPSPSTTVDTEAGRVSDFLSPASSSPSIGSFAVNSPLLHNSRCSPLASGGLVGGAPVNPDLAGLDFSSAASSFRLVGSAATPTSTSSLLSATPPPPPPPPPPSAPSTRRLRLRHRLPAWSLRRVGPTNQSPSSASSYKSSLLPSSTESSLSGCRPGSLVLTPPPGFGSPAADVTVVAVVSPPVGDGDDDTARSIGEGCGSSALRLRRVRTTAPLLRRANAFSSRQRRL</sequence>
<comment type="caution">
    <text evidence="2">The sequence shown here is derived from an EMBL/GenBank/DDBJ whole genome shotgun (WGS) entry which is preliminary data.</text>
</comment>
<accession>A0A267G3R4</accession>
<protein>
    <submittedName>
        <fullName evidence="2">Uncharacterized protein</fullName>
    </submittedName>
</protein>
<proteinExistence type="predicted"/>
<evidence type="ECO:0000313" key="2">
    <source>
        <dbReference type="EMBL" id="PAA80663.1"/>
    </source>
</evidence>
<dbReference type="EMBL" id="NIVC01000571">
    <property type="protein sequence ID" value="PAA80663.1"/>
    <property type="molecule type" value="Genomic_DNA"/>
</dbReference>
<feature type="region of interest" description="Disordered" evidence="1">
    <location>
        <begin position="217"/>
        <end position="238"/>
    </location>
</feature>
<evidence type="ECO:0000256" key="1">
    <source>
        <dbReference type="SAM" id="MobiDB-lite"/>
    </source>
</evidence>
<evidence type="ECO:0000313" key="3">
    <source>
        <dbReference type="Proteomes" id="UP000215902"/>
    </source>
</evidence>
<feature type="region of interest" description="Disordered" evidence="1">
    <location>
        <begin position="1"/>
        <end position="30"/>
    </location>
</feature>
<gene>
    <name evidence="2" type="ORF">BOX15_Mlig032083g3</name>
</gene>
<feature type="region of interest" description="Disordered" evidence="1">
    <location>
        <begin position="261"/>
        <end position="282"/>
    </location>
</feature>